<dbReference type="AlphaFoldDB" id="A0A1L4D116"/>
<name>A0A1L4D116_9BACT</name>
<dbReference type="KEGG" id="saqi:AXG55_08290"/>
<sequence length="691" mass="79066">MKEFLSTEIFKRMLKQKQSLITLNPKLMNFFTDIFLPFSEVKSSIPFLPIRCFRDFLLFTEKSSPTDTTFLSSGSTNNIQARHIFTKERLELYETKTSEGFERFLKLHHFKRDTPIISLIPPRDVWPKSSLAAMIGMLKNSAFDIHYCDVESNPENVATMLSDPRFQNDVIVFGTTFHHILVAEYVQRNNIPKLFKGQKLSIIDTGGTKGRTQSFSLEECIKIFQVSYGNPMEFLFLSEYGMCELASQAWSLKNIHDGTFKCNETLTPIVINLREMKALREGEYGFLAFFDLLNMDSWPTIITEDIACIVDQDEGIFQLKGRAPDATLKGCSLNVKDSFFFINTPNISNPVNKPLENITKVKEFKSTEDIHTFIESLSPEIWTPQCWADLNETLLSWNDIKIKNPEKLKEKNVLIISSANIPIAWLYPTRIASLLGAKSVHIKLPSLRNDDPLSNRIRAKIEDLVDKLAPYFYPTEIILEKSRSLSKEYAEFDSVIVFGTDTTISTFKKMLAGTNTHLIPQGDVKNSLKIDLHYSSDEVAKLCSLWHGRGCLTPICLFMSGRDQNQAIDWIQEFQLILENNFTDRFHKEGVMSRFMHETQLLYTTAIVKNLGLEISKTIFSGKMTHVFNLTKLTADEILRSRLDFSFGGSGLVFILDESVKASFPQLSSEKIIPSLQDKHGGKTWEEWFDY</sequence>
<dbReference type="EMBL" id="CP017834">
    <property type="protein sequence ID" value="APJ03903.1"/>
    <property type="molecule type" value="Genomic_DNA"/>
</dbReference>
<organism evidence="1 2">
    <name type="scientific">Silvanigrella aquatica</name>
    <dbReference type="NCBI Taxonomy" id="1915309"/>
    <lineage>
        <taxon>Bacteria</taxon>
        <taxon>Pseudomonadati</taxon>
        <taxon>Bdellovibrionota</taxon>
        <taxon>Oligoflexia</taxon>
        <taxon>Silvanigrellales</taxon>
        <taxon>Silvanigrellaceae</taxon>
        <taxon>Silvanigrella</taxon>
    </lineage>
</organism>
<protein>
    <submittedName>
        <fullName evidence="1">Uncharacterized protein</fullName>
    </submittedName>
</protein>
<evidence type="ECO:0000313" key="2">
    <source>
        <dbReference type="Proteomes" id="UP000184731"/>
    </source>
</evidence>
<reference evidence="1 2" key="1">
    <citation type="submission" date="2016-10" db="EMBL/GenBank/DDBJ databases">
        <title>Silvanigrella aquatica sp. nov., isolated from a freshwater lake located in the Black Forest, Germany, description of Silvanigrellaceae fam. nov., Silvanigrellales ord. nov., reclassification of the order Bdellovibrionales in the class Oligoflexia, reclassification of the families Bacteriovoracaceae and Halobacteriovoraceae in the new order Bacteriovoracales ord. nov., and reclassification of the family Pseudobacteriovoracaceae in the order Oligoflexiales.</title>
        <authorList>
            <person name="Hahn M.W."/>
            <person name="Schmidt J."/>
            <person name="Koll U."/>
            <person name="Rohde M."/>
            <person name="Verbag S."/>
            <person name="Pitt A."/>
            <person name="Nakai R."/>
            <person name="Naganuma T."/>
            <person name="Lang E."/>
        </authorList>
    </citation>
    <scope>NUCLEOTIDE SEQUENCE [LARGE SCALE GENOMIC DNA]</scope>
    <source>
        <strain evidence="1 2">MWH-Nonnen-W8red</strain>
    </source>
</reference>
<gene>
    <name evidence="1" type="ORF">AXG55_08290</name>
</gene>
<evidence type="ECO:0000313" key="1">
    <source>
        <dbReference type="EMBL" id="APJ03903.1"/>
    </source>
</evidence>
<dbReference type="Proteomes" id="UP000184731">
    <property type="component" value="Chromosome"/>
</dbReference>
<dbReference type="OrthoDB" id="182577at2"/>
<dbReference type="RefSeq" id="WP_148697646.1">
    <property type="nucleotide sequence ID" value="NZ_CP017834.1"/>
</dbReference>
<proteinExistence type="predicted"/>
<keyword evidence="2" id="KW-1185">Reference proteome</keyword>
<accession>A0A1L4D116</accession>
<dbReference type="STRING" id="1915309.AXG55_08290"/>